<accession>A0ABS4JMK6</accession>
<dbReference type="CDD" id="cd00009">
    <property type="entry name" value="AAA"/>
    <property type="match status" value="1"/>
</dbReference>
<feature type="domain" description="AAA+ ATPase" evidence="1">
    <location>
        <begin position="37"/>
        <end position="178"/>
    </location>
</feature>
<dbReference type="InterPro" id="IPR041628">
    <property type="entry name" value="ChlI/MoxR_AAA_lid"/>
</dbReference>
<comment type="caution">
    <text evidence="2">The sequence shown here is derived from an EMBL/GenBank/DDBJ whole genome shotgun (WGS) entry which is preliminary data.</text>
</comment>
<dbReference type="EC" id="3.6.3.-" evidence="2"/>
<proteinExistence type="predicted"/>
<dbReference type="PIRSF" id="PIRSF002849">
    <property type="entry name" value="AAA_ATPase_chaperone_MoxR_prd"/>
    <property type="match status" value="1"/>
</dbReference>
<gene>
    <name evidence="2" type="ORF">J2Z79_000142</name>
</gene>
<dbReference type="Gene3D" id="3.40.50.300">
    <property type="entry name" value="P-loop containing nucleotide triphosphate hydrolases"/>
    <property type="match status" value="1"/>
</dbReference>
<dbReference type="InterPro" id="IPR027417">
    <property type="entry name" value="P-loop_NTPase"/>
</dbReference>
<dbReference type="InterPro" id="IPR003593">
    <property type="entry name" value="AAA+_ATPase"/>
</dbReference>
<sequence length="321" mass="34784">MDQMAGAGLAARIRANVERVMVGKGEVIELLLVALAAGGHVLIEDVPGTGKTMLAKSLARSLDASFRRIQFTPDLLPSDVTGLSYYNQQRGEFEFRPGPVFAQVLLADEINRATPRTQSALLECMEERQVTVEGVTRPLARPFIVLATQNPVEQEGTFPLPEAQLDRFLLKLPAGYPTAEEELAMLERFRSADPYRELEPVASVDEVVALQQAVPEVHVSRPVQQYIVDLVRATRTAAGVELGVSPRGALALMRACQALAALRGRDYVLPDDVQHLARPVLTHRVICSAQTRLRGQDAAGVIDAVLSATAVPAEAVPRGVD</sequence>
<keyword evidence="2" id="KW-0378">Hydrolase</keyword>
<name>A0ABS4JMK6_9FIRM</name>
<dbReference type="Proteomes" id="UP001519289">
    <property type="component" value="Unassembled WGS sequence"/>
</dbReference>
<dbReference type="PANTHER" id="PTHR42759:SF5">
    <property type="entry name" value="METHANOL DEHYDROGENASE REGULATOR"/>
    <property type="match status" value="1"/>
</dbReference>
<evidence type="ECO:0000259" key="1">
    <source>
        <dbReference type="SMART" id="SM00382"/>
    </source>
</evidence>
<evidence type="ECO:0000313" key="2">
    <source>
        <dbReference type="EMBL" id="MBP2016769.1"/>
    </source>
</evidence>
<dbReference type="Gene3D" id="1.10.8.80">
    <property type="entry name" value="Magnesium chelatase subunit I, C-Terminal domain"/>
    <property type="match status" value="1"/>
</dbReference>
<evidence type="ECO:0000313" key="3">
    <source>
        <dbReference type="Proteomes" id="UP001519289"/>
    </source>
</evidence>
<organism evidence="2 3">
    <name type="scientific">Symbiobacterium terraclitae</name>
    <dbReference type="NCBI Taxonomy" id="557451"/>
    <lineage>
        <taxon>Bacteria</taxon>
        <taxon>Bacillati</taxon>
        <taxon>Bacillota</taxon>
        <taxon>Clostridia</taxon>
        <taxon>Eubacteriales</taxon>
        <taxon>Symbiobacteriaceae</taxon>
        <taxon>Symbiobacterium</taxon>
    </lineage>
</organism>
<dbReference type="EMBL" id="JAGGLG010000001">
    <property type="protein sequence ID" value="MBP2016769.1"/>
    <property type="molecule type" value="Genomic_DNA"/>
</dbReference>
<reference evidence="2 3" key="1">
    <citation type="submission" date="2021-03" db="EMBL/GenBank/DDBJ databases">
        <title>Genomic Encyclopedia of Type Strains, Phase IV (KMG-IV): sequencing the most valuable type-strain genomes for metagenomic binning, comparative biology and taxonomic classification.</title>
        <authorList>
            <person name="Goeker M."/>
        </authorList>
    </citation>
    <scope>NUCLEOTIDE SEQUENCE [LARGE SCALE GENOMIC DNA]</scope>
    <source>
        <strain evidence="2 3">DSM 27138</strain>
    </source>
</reference>
<dbReference type="SUPFAM" id="SSF52540">
    <property type="entry name" value="P-loop containing nucleoside triphosphate hydrolases"/>
    <property type="match status" value="1"/>
</dbReference>
<dbReference type="GO" id="GO:0016787">
    <property type="term" value="F:hydrolase activity"/>
    <property type="evidence" value="ECO:0007669"/>
    <property type="project" value="UniProtKB-KW"/>
</dbReference>
<dbReference type="Pfam" id="PF07726">
    <property type="entry name" value="AAA_3"/>
    <property type="match status" value="1"/>
</dbReference>
<protein>
    <submittedName>
        <fullName evidence="2">MoxR-like ATPase</fullName>
        <ecNumber evidence="2">3.6.3.-</ecNumber>
    </submittedName>
</protein>
<dbReference type="PANTHER" id="PTHR42759">
    <property type="entry name" value="MOXR FAMILY PROTEIN"/>
    <property type="match status" value="1"/>
</dbReference>
<dbReference type="InterPro" id="IPR050764">
    <property type="entry name" value="CbbQ/NirQ/NorQ/GpvN"/>
</dbReference>
<dbReference type="InterPro" id="IPR011703">
    <property type="entry name" value="ATPase_AAA-3"/>
</dbReference>
<keyword evidence="3" id="KW-1185">Reference proteome</keyword>
<dbReference type="Pfam" id="PF17863">
    <property type="entry name" value="AAA_lid_2"/>
    <property type="match status" value="1"/>
</dbReference>
<dbReference type="SMART" id="SM00382">
    <property type="entry name" value="AAA"/>
    <property type="match status" value="1"/>
</dbReference>